<dbReference type="CDD" id="cd10336">
    <property type="entry name" value="SLC6sbd_Tyt1-Like"/>
    <property type="match status" value="1"/>
</dbReference>
<keyword evidence="3 6" id="KW-0812">Transmembrane</keyword>
<evidence type="ECO:0000256" key="4">
    <source>
        <dbReference type="ARBA" id="ARBA00022989"/>
    </source>
</evidence>
<sequence>MQKSNNSQFKSRFGFIAAAIGMAVGTGNMWRFPRVAAANGGGAFLLALTVAMFVYAIPLLLAEMSIARKTRLGTVGAMRDFMGKKFTWIGGWLALVAMGVMFYYSVVAGWTLKYLVLSVQGTFAQPDITPELTQSIWEGFLSSPVQTIFFHGVSMFFGAIVIYKGVSAGIEKVTKVMVPTLFVLISLVAIRGVTLPGASAGLEFLFTPNLEYLFKAQTWLEAFTQAAWSTGAGWALIMTYAVYTKEKEDLSLNCFIVGFGDVLVGLIASTAILPTVYSLSSTVEVAEAALGSGNNGLIFVYLSALFGNMPGGTFVAIVFFAALAFAALSSLLSMIEVGVLNLQDAGWSRGKATLFVCLSGFVIGIPSAYSIHFLDNQDFVWGVGLLISGLLISVAVMKYGVEKVRIEDINHEHSDMYIGKWWSYMIRIFPLVFVVIFGWWTWQAISWYPGEWWKPFEVFSPGTMAFQWGVGAFIMIKLNNWLAERIKTGAISEASVTEGLKSKE</sequence>
<reference evidence="7 8" key="1">
    <citation type="submission" date="2016-10" db="EMBL/GenBank/DDBJ databases">
        <authorList>
            <person name="de Groot N.N."/>
        </authorList>
    </citation>
    <scope>NUCLEOTIDE SEQUENCE [LARGE SCALE GENOMIC DNA]</scope>
    <source>
        <strain evidence="7 8">APO</strain>
    </source>
</reference>
<dbReference type="Proteomes" id="UP000199230">
    <property type="component" value="Unassembled WGS sequence"/>
</dbReference>
<comment type="subcellular location">
    <subcellularLocation>
        <location evidence="1">Membrane</location>
        <topology evidence="1">Multi-pass membrane protein</topology>
    </subcellularLocation>
</comment>
<evidence type="ECO:0000256" key="1">
    <source>
        <dbReference type="ARBA" id="ARBA00004141"/>
    </source>
</evidence>
<dbReference type="RefSeq" id="WP_093309939.1">
    <property type="nucleotide sequence ID" value="NZ_FNPV01000001.1"/>
</dbReference>
<name>A0A1H3IH41_9FIRM</name>
<dbReference type="PANTHER" id="PTHR42948">
    <property type="entry name" value="TRANSPORTER"/>
    <property type="match status" value="1"/>
</dbReference>
<dbReference type="PROSITE" id="PS50267">
    <property type="entry name" value="NA_NEUROTRAN_SYMP_3"/>
    <property type="match status" value="1"/>
</dbReference>
<keyword evidence="5 6" id="KW-0472">Membrane</keyword>
<gene>
    <name evidence="7" type="ORF">SAMN05192546_101155</name>
</gene>
<dbReference type="InterPro" id="IPR000175">
    <property type="entry name" value="Na/ntran_symport"/>
</dbReference>
<dbReference type="SUPFAM" id="SSF161070">
    <property type="entry name" value="SNF-like"/>
    <property type="match status" value="1"/>
</dbReference>
<dbReference type="PRINTS" id="PR00176">
    <property type="entry name" value="NANEUSMPORT"/>
</dbReference>
<feature type="transmembrane region" description="Helical" evidence="6">
    <location>
        <begin position="12"/>
        <end position="30"/>
    </location>
</feature>
<feature type="transmembrane region" description="Helical" evidence="6">
    <location>
        <begin position="86"/>
        <end position="106"/>
    </location>
</feature>
<evidence type="ECO:0000256" key="5">
    <source>
        <dbReference type="ARBA" id="ARBA00023136"/>
    </source>
</evidence>
<dbReference type="PANTHER" id="PTHR42948:SF1">
    <property type="entry name" value="TRANSPORTER"/>
    <property type="match status" value="1"/>
</dbReference>
<proteinExistence type="predicted"/>
<feature type="transmembrane region" description="Helical" evidence="6">
    <location>
        <begin position="314"/>
        <end position="340"/>
    </location>
</feature>
<feature type="transmembrane region" description="Helical" evidence="6">
    <location>
        <begin position="148"/>
        <end position="166"/>
    </location>
</feature>
<evidence type="ECO:0000313" key="7">
    <source>
        <dbReference type="EMBL" id="SDY27020.1"/>
    </source>
</evidence>
<dbReference type="Pfam" id="PF00209">
    <property type="entry name" value="SNF"/>
    <property type="match status" value="2"/>
</dbReference>
<protein>
    <submittedName>
        <fullName evidence="7">Neurotransmitter:Na+ symporter, NSS family</fullName>
    </submittedName>
</protein>
<dbReference type="InterPro" id="IPR047218">
    <property type="entry name" value="YocR/YhdH-like"/>
</dbReference>
<keyword evidence="2" id="KW-0813">Transport</keyword>
<evidence type="ECO:0000313" key="8">
    <source>
        <dbReference type="Proteomes" id="UP000199230"/>
    </source>
</evidence>
<dbReference type="EMBL" id="FNPV01000001">
    <property type="protein sequence ID" value="SDY27020.1"/>
    <property type="molecule type" value="Genomic_DNA"/>
</dbReference>
<dbReference type="NCBIfam" id="NF037979">
    <property type="entry name" value="Na_transp"/>
    <property type="match status" value="1"/>
</dbReference>
<feature type="transmembrane region" description="Helical" evidence="6">
    <location>
        <begin position="379"/>
        <end position="401"/>
    </location>
</feature>
<feature type="transmembrane region" description="Helical" evidence="6">
    <location>
        <begin position="222"/>
        <end position="243"/>
    </location>
</feature>
<accession>A0A1H3IH41</accession>
<dbReference type="STRING" id="159292.SAMN05192546_101155"/>
<feature type="transmembrane region" description="Helical" evidence="6">
    <location>
        <begin position="250"/>
        <end position="273"/>
    </location>
</feature>
<dbReference type="GO" id="GO:0016020">
    <property type="term" value="C:membrane"/>
    <property type="evidence" value="ECO:0007669"/>
    <property type="project" value="UniProtKB-SubCell"/>
</dbReference>
<keyword evidence="8" id="KW-1185">Reference proteome</keyword>
<organism evidence="7 8">
    <name type="scientific">Tindallia californiensis</name>
    <dbReference type="NCBI Taxonomy" id="159292"/>
    <lineage>
        <taxon>Bacteria</taxon>
        <taxon>Bacillati</taxon>
        <taxon>Bacillota</taxon>
        <taxon>Clostridia</taxon>
        <taxon>Peptostreptococcales</taxon>
        <taxon>Tindalliaceae</taxon>
        <taxon>Tindallia</taxon>
    </lineage>
</organism>
<keyword evidence="4 6" id="KW-1133">Transmembrane helix</keyword>
<dbReference type="OrthoDB" id="9762833at2"/>
<dbReference type="InterPro" id="IPR037272">
    <property type="entry name" value="SNS_sf"/>
</dbReference>
<evidence type="ECO:0000256" key="6">
    <source>
        <dbReference type="SAM" id="Phobius"/>
    </source>
</evidence>
<feature type="transmembrane region" description="Helical" evidence="6">
    <location>
        <begin position="42"/>
        <end position="62"/>
    </location>
</feature>
<dbReference type="AlphaFoldDB" id="A0A1H3IH41"/>
<feature type="transmembrane region" description="Helical" evidence="6">
    <location>
        <begin position="178"/>
        <end position="202"/>
    </location>
</feature>
<evidence type="ECO:0000256" key="3">
    <source>
        <dbReference type="ARBA" id="ARBA00022692"/>
    </source>
</evidence>
<feature type="transmembrane region" description="Helical" evidence="6">
    <location>
        <begin position="462"/>
        <end position="482"/>
    </location>
</feature>
<feature type="transmembrane region" description="Helical" evidence="6">
    <location>
        <begin position="352"/>
        <end position="373"/>
    </location>
</feature>
<feature type="transmembrane region" description="Helical" evidence="6">
    <location>
        <begin position="421"/>
        <end position="442"/>
    </location>
</feature>
<evidence type="ECO:0000256" key="2">
    <source>
        <dbReference type="ARBA" id="ARBA00022448"/>
    </source>
</evidence>